<dbReference type="SMART" id="SM00233">
    <property type="entry name" value="PH"/>
    <property type="match status" value="1"/>
</dbReference>
<feature type="domain" description="CRIB" evidence="21">
    <location>
        <begin position="1174"/>
        <end position="1187"/>
    </location>
</feature>
<sequence length="1781" mass="192858">MRFLRKSSMPGRMLGAFALLTALLPAAHSISPEFIPDIDSLPILAREDLPVLARMPDVQFDNYSLFLNGQRIFLYSGEFHTYRLPVPSLWPDILEKVKAMGLNGVSVYTAMGLINPSPGVVDFDSFRALQPLFEAAKAAGIWIVLRPGPYINAETTAGGIAHWITSQVAGALRTNATDWRAAWQDYIQGIITQTAPYQISNGGPVIAVQVDNEYSQNPVTGAYFAELEAVYRNSSIVVPLTYNDPGEGDNFINGTGAVDLYGLDSYPQGFDCANPQNWNPVTTNYHTYHESANPSQPFYFPEFQGGSFDAWGPGAPGYAQCQVLTGPDFQSVFNRQLWAANAKLISYYMIYGGTSWGALPFPGVYTSYDYGATITESRALSTKFGELKLQGVFLRSSPEFYKTNFISDGSSGFATSNAAAFGTFLQNPDTKTAFYILRQTDSTSTAITNFKLNITTPASGNTQVPIVVPQITLGGRESKLVISGYTFGKSKVDYTTAQIFFAGTIGSRDVLFLYGNSTQAHEIRLTLTGTASSSHLSKSSLITKKSSVGGTTIFAFQTGLTGLSTVYDSSTQLVLYADYETATTFFAPVIPGTSTFPHYWSLGSNSTVLVGGPYLVRNATISGSTLALTGDLNGTVPLTVVAPPTVRAVTWNGASVKVSSGVSSTAGGFTGTLTPRSVVKSVTIPKLTGWKFNDSLPEVTAGFDDSAWTIANHTTTNIPFPPYYGDGRILYGCDYGFCENIVLWRGHFNNTGQQSVNLSINGGEAFAASVWLNDVFLNTSFGNSTNDAHILEETDDKFTFPAGALVSGDNVITIVQDNMGLNESGSTTDSSKSPRGVRGFKLDTGSFGAWKVQGKVGGYTGFPDKTRGVFNEGGLFGERQGWHLPGFDTSSWTSRDLATGLPNGTAGVGFFVTTFTLDIPSGIDAFLSFTFEEPLGQAYRVYLFVNGWMQGKRVGNLGPQFKFPVHQGILNFQGNNTVAVALWSMENTPVTPNLQLVLDGILDGGVPGVTTDNPTYSRPAPSPSMYSSQSSLSTNGGYNPNFTFNPSSASGSSYSTSYSGIGGSPSSSGSITGAVVRQGPVSVKEDGTLTSWIWKVKWLILKDLTLTLHKSETSPQQSVILLRDITSIERTDLKPYCLLLETQDRKRYYFSLKSDEELYGWQDDIYSRSPLMGFSNPTNFVHKVHVGFDPVSGAFTGMPDQWSKLLTKSAITREDYAKDPQAVLDVLEFYTDHQKREMEREREREMLMMQDTGAPARFGGTGLGGANMGGSTSSLTDRPGMKRQDSAPPGIDTTANSTPPRLAQQQTITSTRPAPPRPLLTGTRPAPAAPPLNGPAVPAKNGSSFPSSADLSMRQKATGPPTPASNALPLRKDSLQTPTAQQQRQEQRAEAAAKRERELQAQREREQSEQPERPPLGPPSKTAPVPNASSATAAGATAGPPPVKPLQPKKPAIQFEEKANAGGQGVAAAAAALEKKPAELKEKRISTMTEVQIMEKLRQVVSDDDPKTLYSKIKKVGQGASGHVYVAKTLASGKKVAIKEMDLAHQPRKELIVNEILVMKESQHPNIVNFLESYLVKSNELWVVMEYMEGGALTDIIENNTLEEDQISLICLETCKGLGHLHSQSIIHRDIKSDNVLLDASGRVKITDFGFCAKLTDQKSKRATMVGTPYWMAPEVVKQKEYGAKVDIWSLGIMAIEMIENEPPYLDEEPLKALYLIATNGTPTLKKPEALSRELKGFLAVCLCVDVSSRATANELLEHEFLKKACALGGLAPLLRFKTKQ</sequence>
<comment type="caution">
    <text evidence="22">The sequence shown here is derived from an EMBL/GenBank/DDBJ whole genome shotgun (WGS) entry which is preliminary data.</text>
</comment>
<dbReference type="Gene3D" id="3.90.810.10">
    <property type="entry name" value="CRIB domain"/>
    <property type="match status" value="1"/>
</dbReference>
<gene>
    <name evidence="22" type="ORF">HMN09_00183400</name>
</gene>
<dbReference type="CDD" id="cd06614">
    <property type="entry name" value="STKc_PAK"/>
    <property type="match status" value="1"/>
</dbReference>
<evidence type="ECO:0000256" key="4">
    <source>
        <dbReference type="ARBA" id="ARBA00022527"/>
    </source>
</evidence>
<evidence type="ECO:0000256" key="3">
    <source>
        <dbReference type="ARBA" id="ARBA00009809"/>
    </source>
</evidence>
<dbReference type="SMART" id="SM00285">
    <property type="entry name" value="PBD"/>
    <property type="match status" value="1"/>
</dbReference>
<dbReference type="InterPro" id="IPR000095">
    <property type="entry name" value="CRIB_dom"/>
</dbReference>
<feature type="domain" description="Protein kinase" evidence="20">
    <location>
        <begin position="1510"/>
        <end position="1762"/>
    </location>
</feature>
<dbReference type="FunFam" id="3.90.810.10:FF:000005">
    <property type="entry name" value="Non-specific serine/threonine protein kinase"/>
    <property type="match status" value="1"/>
</dbReference>
<dbReference type="InterPro" id="IPR036833">
    <property type="entry name" value="BetaGal_dom3_sf"/>
</dbReference>
<dbReference type="InterPro" id="IPR018954">
    <property type="entry name" value="Betagal_dom2"/>
</dbReference>
<dbReference type="PRINTS" id="PR00742">
    <property type="entry name" value="GLHYDRLASE35"/>
</dbReference>
<feature type="compositionally biased region" description="Gly residues" evidence="17">
    <location>
        <begin position="1259"/>
        <end position="1268"/>
    </location>
</feature>
<dbReference type="InterPro" id="IPR036936">
    <property type="entry name" value="CRIB_dom_sf"/>
</dbReference>
<dbReference type="FunFam" id="3.30.200.20:FF:000705">
    <property type="entry name" value="Non-specific serine/threonine protein kinase"/>
    <property type="match status" value="1"/>
</dbReference>
<keyword evidence="4" id="KW-0723">Serine/threonine-protein kinase</keyword>
<accession>A0A8H6TQI8</accession>
<keyword evidence="6 18" id="KW-0732">Signal</keyword>
<dbReference type="Proteomes" id="UP000613580">
    <property type="component" value="Unassembled WGS sequence"/>
</dbReference>
<dbReference type="InterPro" id="IPR025972">
    <property type="entry name" value="BetaGal_dom3"/>
</dbReference>
<evidence type="ECO:0000256" key="17">
    <source>
        <dbReference type="SAM" id="MobiDB-lite"/>
    </source>
</evidence>
<dbReference type="OrthoDB" id="1657402at2759"/>
<evidence type="ECO:0000256" key="5">
    <source>
        <dbReference type="ARBA" id="ARBA00022679"/>
    </source>
</evidence>
<dbReference type="Gene3D" id="3.20.20.80">
    <property type="entry name" value="Glycosidases"/>
    <property type="match status" value="1"/>
</dbReference>
<dbReference type="PROSITE" id="PS00107">
    <property type="entry name" value="PROTEIN_KINASE_ATP"/>
    <property type="match status" value="1"/>
</dbReference>
<dbReference type="SUPFAM" id="SSF49785">
    <property type="entry name" value="Galactose-binding domain-like"/>
    <property type="match status" value="2"/>
</dbReference>
<dbReference type="PANTHER" id="PTHR45832:SF22">
    <property type="entry name" value="SERINE_THREONINE-PROTEIN KINASE SAMKA-RELATED"/>
    <property type="match status" value="1"/>
</dbReference>
<dbReference type="CDD" id="cd13279">
    <property type="entry name" value="PH_Cla4_Ste20"/>
    <property type="match status" value="1"/>
</dbReference>
<keyword evidence="8" id="KW-0418">Kinase</keyword>
<evidence type="ECO:0000256" key="6">
    <source>
        <dbReference type="ARBA" id="ARBA00022729"/>
    </source>
</evidence>
<dbReference type="SUPFAM" id="SSF56112">
    <property type="entry name" value="Protein kinase-like (PK-like)"/>
    <property type="match status" value="1"/>
</dbReference>
<feature type="compositionally biased region" description="Low complexity" evidence="17">
    <location>
        <begin position="1428"/>
        <end position="1438"/>
    </location>
</feature>
<feature type="compositionally biased region" description="Polar residues" evidence="17">
    <location>
        <begin position="1341"/>
        <end position="1350"/>
    </location>
</feature>
<keyword evidence="23" id="KW-1185">Reference proteome</keyword>
<evidence type="ECO:0000256" key="10">
    <source>
        <dbReference type="ARBA" id="ARBA00022840"/>
    </source>
</evidence>
<feature type="signal peptide" evidence="18">
    <location>
        <begin position="1"/>
        <end position="29"/>
    </location>
</feature>
<evidence type="ECO:0000256" key="16">
    <source>
        <dbReference type="PROSITE-ProRule" id="PRU10141"/>
    </source>
</evidence>
<comment type="similarity">
    <text evidence="3">Belongs to the glycosyl hydrolase 35 family.</text>
</comment>
<evidence type="ECO:0000256" key="7">
    <source>
        <dbReference type="ARBA" id="ARBA00022741"/>
    </source>
</evidence>
<evidence type="ECO:0000256" key="9">
    <source>
        <dbReference type="ARBA" id="ARBA00022801"/>
    </source>
</evidence>
<dbReference type="PROSITE" id="PS50011">
    <property type="entry name" value="PROTEIN_KINASE_DOM"/>
    <property type="match status" value="1"/>
</dbReference>
<dbReference type="Gene3D" id="3.30.200.20">
    <property type="entry name" value="Phosphorylase Kinase, domain 1"/>
    <property type="match status" value="1"/>
</dbReference>
<evidence type="ECO:0000259" key="19">
    <source>
        <dbReference type="PROSITE" id="PS50003"/>
    </source>
</evidence>
<dbReference type="GO" id="GO:0005524">
    <property type="term" value="F:ATP binding"/>
    <property type="evidence" value="ECO:0007669"/>
    <property type="project" value="UniProtKB-UniRule"/>
</dbReference>
<keyword evidence="12" id="KW-0325">Glycoprotein</keyword>
<dbReference type="Pfam" id="PF10435">
    <property type="entry name" value="BetaGal_dom2"/>
    <property type="match status" value="1"/>
</dbReference>
<name>A0A8H6TQI8_MYCCL</name>
<dbReference type="PANTHER" id="PTHR45832">
    <property type="entry name" value="SERINE/THREONINE-PROTEIN KINASE SAMKA-RELATED-RELATED"/>
    <property type="match status" value="1"/>
</dbReference>
<proteinExistence type="inferred from homology"/>
<dbReference type="SUPFAM" id="SSF50729">
    <property type="entry name" value="PH domain-like"/>
    <property type="match status" value="1"/>
</dbReference>
<feature type="region of interest" description="Disordered" evidence="17">
    <location>
        <begin position="1253"/>
        <end position="1448"/>
    </location>
</feature>
<comment type="catalytic activity">
    <reaction evidence="1">
        <text>Hydrolysis of terminal non-reducing beta-D-galactose residues in beta-D-galactosides.</text>
        <dbReference type="EC" id="3.2.1.23"/>
    </reaction>
</comment>
<feature type="region of interest" description="Disordered" evidence="17">
    <location>
        <begin position="1011"/>
        <end position="1033"/>
    </location>
</feature>
<dbReference type="InterPro" id="IPR017853">
    <property type="entry name" value="GH"/>
</dbReference>
<dbReference type="SMART" id="SM01029">
    <property type="entry name" value="BetaGal_dom2"/>
    <property type="match status" value="1"/>
</dbReference>
<dbReference type="Pfam" id="PF00069">
    <property type="entry name" value="Pkinase"/>
    <property type="match status" value="1"/>
</dbReference>
<evidence type="ECO:0000256" key="2">
    <source>
        <dbReference type="ARBA" id="ARBA00008874"/>
    </source>
</evidence>
<dbReference type="InterPro" id="IPR031330">
    <property type="entry name" value="Gly_Hdrlase_35_cat"/>
</dbReference>
<dbReference type="InterPro" id="IPR001944">
    <property type="entry name" value="Glycoside_Hdrlase_35"/>
</dbReference>
<comment type="similarity">
    <text evidence="2">Belongs to the protein kinase superfamily. STE Ser/Thr protein kinase family. STE20 subfamily.</text>
</comment>
<evidence type="ECO:0000313" key="23">
    <source>
        <dbReference type="Proteomes" id="UP000613580"/>
    </source>
</evidence>
<dbReference type="SMART" id="SM00220">
    <property type="entry name" value="S_TKc"/>
    <property type="match status" value="1"/>
</dbReference>
<keyword evidence="10 16" id="KW-0067">ATP-binding</keyword>
<keyword evidence="7 16" id="KW-0547">Nucleotide-binding</keyword>
<feature type="compositionally biased region" description="Low complexity" evidence="17">
    <location>
        <begin position="1023"/>
        <end position="1033"/>
    </location>
</feature>
<keyword evidence="5" id="KW-0808">Transferase</keyword>
<dbReference type="Pfam" id="PF13364">
    <property type="entry name" value="BetaGal_ABD2"/>
    <property type="match status" value="2"/>
</dbReference>
<protein>
    <submittedName>
        <fullName evidence="22">Glycoside hydrolase family 35 protein</fullName>
    </submittedName>
</protein>
<feature type="compositionally biased region" description="Basic and acidic residues" evidence="17">
    <location>
        <begin position="1385"/>
        <end position="1412"/>
    </location>
</feature>
<dbReference type="GO" id="GO:0004565">
    <property type="term" value="F:beta-galactosidase activity"/>
    <property type="evidence" value="ECO:0007669"/>
    <property type="project" value="UniProtKB-EC"/>
</dbReference>
<comment type="catalytic activity">
    <reaction evidence="14">
        <text>L-threonyl-[protein] + ATP = O-phospho-L-threonyl-[protein] + ADP + H(+)</text>
        <dbReference type="Rhea" id="RHEA:46608"/>
        <dbReference type="Rhea" id="RHEA-COMP:11060"/>
        <dbReference type="Rhea" id="RHEA-COMP:11605"/>
        <dbReference type="ChEBI" id="CHEBI:15378"/>
        <dbReference type="ChEBI" id="CHEBI:30013"/>
        <dbReference type="ChEBI" id="CHEBI:30616"/>
        <dbReference type="ChEBI" id="CHEBI:61977"/>
        <dbReference type="ChEBI" id="CHEBI:456216"/>
        <dbReference type="EC" id="2.7.11.1"/>
    </reaction>
</comment>
<dbReference type="SUPFAM" id="SSF51445">
    <property type="entry name" value="(Trans)glycosidases"/>
    <property type="match status" value="1"/>
</dbReference>
<dbReference type="PROSITE" id="PS50003">
    <property type="entry name" value="PH_DOMAIN"/>
    <property type="match status" value="1"/>
</dbReference>
<evidence type="ECO:0000256" key="14">
    <source>
        <dbReference type="ARBA" id="ARBA00047899"/>
    </source>
</evidence>
<dbReference type="Gene3D" id="2.60.390.10">
    <property type="entry name" value="Beta-galactosidase, domain 3"/>
    <property type="match status" value="1"/>
</dbReference>
<dbReference type="InterPro" id="IPR051931">
    <property type="entry name" value="PAK3-like"/>
</dbReference>
<dbReference type="Gene3D" id="2.60.120.260">
    <property type="entry name" value="Galactose-binding domain-like"/>
    <property type="match status" value="2"/>
</dbReference>
<keyword evidence="13" id="KW-0326">Glycosidase</keyword>
<dbReference type="GO" id="GO:0005975">
    <property type="term" value="P:carbohydrate metabolic process"/>
    <property type="evidence" value="ECO:0007669"/>
    <property type="project" value="InterPro"/>
</dbReference>
<dbReference type="FunFam" id="1.10.510.10:FF:000139">
    <property type="entry name" value="Non-specific serine/threonine protein kinase"/>
    <property type="match status" value="1"/>
</dbReference>
<keyword evidence="11" id="KW-0675">Receptor</keyword>
<evidence type="ECO:0000256" key="11">
    <source>
        <dbReference type="ARBA" id="ARBA00023170"/>
    </source>
</evidence>
<dbReference type="InterPro" id="IPR037110">
    <property type="entry name" value="Betagal_dom2_sf"/>
</dbReference>
<dbReference type="SUPFAM" id="SSF51011">
    <property type="entry name" value="Glycosyl hydrolase domain"/>
    <property type="match status" value="1"/>
</dbReference>
<dbReference type="Pfam" id="PF01301">
    <property type="entry name" value="Glyco_hydro_35"/>
    <property type="match status" value="1"/>
</dbReference>
<dbReference type="Gene3D" id="2.30.29.30">
    <property type="entry name" value="Pleckstrin-homology domain (PH domain)/Phosphotyrosine-binding domain (PTB)"/>
    <property type="match status" value="1"/>
</dbReference>
<dbReference type="SUPFAM" id="SSF117100">
    <property type="entry name" value="Beta-galactosidase LacA, domain 3"/>
    <property type="match status" value="1"/>
</dbReference>
<dbReference type="InterPro" id="IPR011993">
    <property type="entry name" value="PH-like_dom_sf"/>
</dbReference>
<evidence type="ECO:0000256" key="8">
    <source>
        <dbReference type="ARBA" id="ARBA00022777"/>
    </source>
</evidence>
<dbReference type="EMBL" id="JACAZE010000002">
    <property type="protein sequence ID" value="KAF7320966.1"/>
    <property type="molecule type" value="Genomic_DNA"/>
</dbReference>
<reference evidence="22" key="1">
    <citation type="submission" date="2020-05" db="EMBL/GenBank/DDBJ databases">
        <title>Mycena genomes resolve the evolution of fungal bioluminescence.</title>
        <authorList>
            <person name="Tsai I.J."/>
        </authorList>
    </citation>
    <scope>NUCLEOTIDE SEQUENCE</scope>
    <source>
        <strain evidence="22">110903Hualien_Pintung</strain>
    </source>
</reference>
<dbReference type="FunFam" id="3.20.20.80:FF:000040">
    <property type="entry name" value="Beta-galactosidase A"/>
    <property type="match status" value="1"/>
</dbReference>
<dbReference type="InterPro" id="IPR033923">
    <property type="entry name" value="PAK_BD"/>
</dbReference>
<comment type="catalytic activity">
    <reaction evidence="15">
        <text>L-seryl-[protein] + ATP = O-phospho-L-seryl-[protein] + ADP + H(+)</text>
        <dbReference type="Rhea" id="RHEA:17989"/>
        <dbReference type="Rhea" id="RHEA-COMP:9863"/>
        <dbReference type="Rhea" id="RHEA-COMP:11604"/>
        <dbReference type="ChEBI" id="CHEBI:15378"/>
        <dbReference type="ChEBI" id="CHEBI:29999"/>
        <dbReference type="ChEBI" id="CHEBI:30616"/>
        <dbReference type="ChEBI" id="CHEBI:83421"/>
        <dbReference type="ChEBI" id="CHEBI:456216"/>
        <dbReference type="EC" id="2.7.11.1"/>
    </reaction>
</comment>
<feature type="binding site" evidence="16">
    <location>
        <position position="1539"/>
    </location>
    <ligand>
        <name>ATP</name>
        <dbReference type="ChEBI" id="CHEBI:30616"/>
    </ligand>
</feature>
<evidence type="ECO:0000256" key="15">
    <source>
        <dbReference type="ARBA" id="ARBA00048679"/>
    </source>
</evidence>
<dbReference type="Pfam" id="PF13363">
    <property type="entry name" value="BetaGal_dom3"/>
    <property type="match status" value="1"/>
</dbReference>
<dbReference type="InterPro" id="IPR011009">
    <property type="entry name" value="Kinase-like_dom_sf"/>
</dbReference>
<dbReference type="CDD" id="cd01093">
    <property type="entry name" value="CRIB_PAK_like"/>
    <property type="match status" value="1"/>
</dbReference>
<dbReference type="InterPro" id="IPR000719">
    <property type="entry name" value="Prot_kinase_dom"/>
</dbReference>
<dbReference type="Pfam" id="PF00786">
    <property type="entry name" value="PBD"/>
    <property type="match status" value="1"/>
</dbReference>
<evidence type="ECO:0000256" key="1">
    <source>
        <dbReference type="ARBA" id="ARBA00001412"/>
    </source>
</evidence>
<feature type="domain" description="PH" evidence="19">
    <location>
        <begin position="1074"/>
        <end position="1170"/>
    </location>
</feature>
<dbReference type="PROSITE" id="PS50108">
    <property type="entry name" value="CRIB"/>
    <property type="match status" value="1"/>
</dbReference>
<evidence type="ECO:0000256" key="18">
    <source>
        <dbReference type="SAM" id="SignalP"/>
    </source>
</evidence>
<dbReference type="InterPro" id="IPR001849">
    <property type="entry name" value="PH_domain"/>
</dbReference>
<evidence type="ECO:0000259" key="21">
    <source>
        <dbReference type="PROSITE" id="PS50108"/>
    </source>
</evidence>
<dbReference type="InterPro" id="IPR008979">
    <property type="entry name" value="Galactose-bd-like_sf"/>
</dbReference>
<dbReference type="InterPro" id="IPR008271">
    <property type="entry name" value="Ser/Thr_kinase_AS"/>
</dbReference>
<evidence type="ECO:0000259" key="20">
    <source>
        <dbReference type="PROSITE" id="PS50011"/>
    </source>
</evidence>
<dbReference type="Pfam" id="PF00169">
    <property type="entry name" value="PH"/>
    <property type="match status" value="1"/>
</dbReference>
<dbReference type="InterPro" id="IPR017441">
    <property type="entry name" value="Protein_kinase_ATP_BS"/>
</dbReference>
<evidence type="ECO:0000256" key="12">
    <source>
        <dbReference type="ARBA" id="ARBA00023180"/>
    </source>
</evidence>
<dbReference type="InterPro" id="IPR025300">
    <property type="entry name" value="BetaGal_jelly_roll_dom"/>
</dbReference>
<feature type="chain" id="PRO_5034139431" evidence="18">
    <location>
        <begin position="30"/>
        <end position="1781"/>
    </location>
</feature>
<organism evidence="22 23">
    <name type="scientific">Mycena chlorophos</name>
    <name type="common">Agaric fungus</name>
    <name type="synonym">Agaricus chlorophos</name>
    <dbReference type="NCBI Taxonomy" id="658473"/>
    <lineage>
        <taxon>Eukaryota</taxon>
        <taxon>Fungi</taxon>
        <taxon>Dikarya</taxon>
        <taxon>Basidiomycota</taxon>
        <taxon>Agaricomycotina</taxon>
        <taxon>Agaricomycetes</taxon>
        <taxon>Agaricomycetidae</taxon>
        <taxon>Agaricales</taxon>
        <taxon>Marasmiineae</taxon>
        <taxon>Mycenaceae</taxon>
        <taxon>Mycena</taxon>
    </lineage>
</organism>
<dbReference type="GO" id="GO:0004674">
    <property type="term" value="F:protein serine/threonine kinase activity"/>
    <property type="evidence" value="ECO:0007669"/>
    <property type="project" value="UniProtKB-KW"/>
</dbReference>
<evidence type="ECO:0000313" key="22">
    <source>
        <dbReference type="EMBL" id="KAF7320966.1"/>
    </source>
</evidence>
<dbReference type="Gene3D" id="1.10.510.10">
    <property type="entry name" value="Transferase(Phosphotransferase) domain 1"/>
    <property type="match status" value="1"/>
</dbReference>
<keyword evidence="9 22" id="KW-0378">Hydrolase</keyword>
<feature type="compositionally biased region" description="Polar residues" evidence="17">
    <location>
        <begin position="1293"/>
        <end position="1312"/>
    </location>
</feature>
<evidence type="ECO:0000256" key="13">
    <source>
        <dbReference type="ARBA" id="ARBA00023295"/>
    </source>
</evidence>
<dbReference type="PROSITE" id="PS00108">
    <property type="entry name" value="PROTEIN_KINASE_ST"/>
    <property type="match status" value="1"/>
</dbReference>
<dbReference type="Gene3D" id="2.102.20.10">
    <property type="entry name" value="Beta-galactosidase, domain 2"/>
    <property type="match status" value="1"/>
</dbReference>